<reference evidence="6" key="1">
    <citation type="submission" date="2020-11" db="EMBL/GenBank/DDBJ databases">
        <authorList>
            <consortium name="DOE Joint Genome Institute"/>
            <person name="Ahrendt S."/>
            <person name="Riley R."/>
            <person name="Andreopoulos W."/>
            <person name="Labutti K."/>
            <person name="Pangilinan J."/>
            <person name="Ruiz-Duenas F.J."/>
            <person name="Barrasa J.M."/>
            <person name="Sanchez-Garcia M."/>
            <person name="Camarero S."/>
            <person name="Miyauchi S."/>
            <person name="Serrano A."/>
            <person name="Linde D."/>
            <person name="Babiker R."/>
            <person name="Drula E."/>
            <person name="Ayuso-Fernandez I."/>
            <person name="Pacheco R."/>
            <person name="Padilla G."/>
            <person name="Ferreira P."/>
            <person name="Barriuso J."/>
            <person name="Kellner H."/>
            <person name="Castanera R."/>
            <person name="Alfaro M."/>
            <person name="Ramirez L."/>
            <person name="Pisabarro A.G."/>
            <person name="Kuo A."/>
            <person name="Tritt A."/>
            <person name="Lipzen A."/>
            <person name="He G."/>
            <person name="Yan M."/>
            <person name="Ng V."/>
            <person name="Cullen D."/>
            <person name="Martin F."/>
            <person name="Rosso M.-N."/>
            <person name="Henrissat B."/>
            <person name="Hibbett D."/>
            <person name="Martinez A.T."/>
            <person name="Grigoriev I.V."/>
        </authorList>
    </citation>
    <scope>NUCLEOTIDE SEQUENCE</scope>
    <source>
        <strain evidence="6">CBS 506.95</strain>
    </source>
</reference>
<feature type="region of interest" description="Disordered" evidence="5">
    <location>
        <begin position="41"/>
        <end position="64"/>
    </location>
</feature>
<dbReference type="Gene3D" id="3.40.1490.10">
    <property type="entry name" value="Bit1"/>
    <property type="match status" value="1"/>
</dbReference>
<evidence type="ECO:0000313" key="6">
    <source>
        <dbReference type="EMBL" id="KAF9535555.1"/>
    </source>
</evidence>
<dbReference type="OrthoDB" id="1733656at2759"/>
<evidence type="ECO:0000256" key="3">
    <source>
        <dbReference type="ARBA" id="ARBA00038050"/>
    </source>
</evidence>
<dbReference type="PANTHER" id="PTHR12649:SF11">
    <property type="entry name" value="PEPTIDYL-TRNA HYDROLASE 2, MITOCHONDRIAL"/>
    <property type="match status" value="1"/>
</dbReference>
<dbReference type="Pfam" id="PF01981">
    <property type="entry name" value="PTH2"/>
    <property type="match status" value="1"/>
</dbReference>
<comment type="similarity">
    <text evidence="3">Belongs to the PTH2 family.</text>
</comment>
<comment type="caution">
    <text evidence="6">The sequence shown here is derived from an EMBL/GenBank/DDBJ whole genome shotgun (WGS) entry which is preliminary data.</text>
</comment>
<dbReference type="InterPro" id="IPR002833">
    <property type="entry name" value="PTH2"/>
</dbReference>
<sequence>MSSTQSLALQAAVGLALSLTSVGVGYQIGLLFPSSRLSKSPKENVEEQLGRNEETEETEDAEGIPDGDLAAVRAGFVEPCKMVLVVRTDLKLKPGDIASQCCWYNTGNGQGSHIMSFRQAKIALKAKNEDQLQELEAIAKSLNLCARSVRARCSSGIDGLSDGTSTILAIGPAPVNLVNEVTGKLRLL</sequence>
<organism evidence="6 7">
    <name type="scientific">Crepidotus variabilis</name>
    <dbReference type="NCBI Taxonomy" id="179855"/>
    <lineage>
        <taxon>Eukaryota</taxon>
        <taxon>Fungi</taxon>
        <taxon>Dikarya</taxon>
        <taxon>Basidiomycota</taxon>
        <taxon>Agaricomycotina</taxon>
        <taxon>Agaricomycetes</taxon>
        <taxon>Agaricomycetidae</taxon>
        <taxon>Agaricales</taxon>
        <taxon>Agaricineae</taxon>
        <taxon>Crepidotaceae</taxon>
        <taxon>Crepidotus</taxon>
    </lineage>
</organism>
<evidence type="ECO:0000256" key="4">
    <source>
        <dbReference type="ARBA" id="ARBA00048707"/>
    </source>
</evidence>
<dbReference type="AlphaFoldDB" id="A0A9P6EV38"/>
<dbReference type="GO" id="GO:0004045">
    <property type="term" value="F:peptidyl-tRNA hydrolase activity"/>
    <property type="evidence" value="ECO:0007669"/>
    <property type="project" value="UniProtKB-EC"/>
</dbReference>
<dbReference type="SUPFAM" id="SSF102462">
    <property type="entry name" value="Peptidyl-tRNA hydrolase II"/>
    <property type="match status" value="1"/>
</dbReference>
<comment type="catalytic activity">
    <reaction evidence="4">
        <text>an N-acyl-L-alpha-aminoacyl-tRNA + H2O = an N-acyl-L-amino acid + a tRNA + H(+)</text>
        <dbReference type="Rhea" id="RHEA:54448"/>
        <dbReference type="Rhea" id="RHEA-COMP:10123"/>
        <dbReference type="Rhea" id="RHEA-COMP:13883"/>
        <dbReference type="ChEBI" id="CHEBI:15377"/>
        <dbReference type="ChEBI" id="CHEBI:15378"/>
        <dbReference type="ChEBI" id="CHEBI:59874"/>
        <dbReference type="ChEBI" id="CHEBI:78442"/>
        <dbReference type="ChEBI" id="CHEBI:138191"/>
        <dbReference type="EC" id="3.1.1.29"/>
    </reaction>
</comment>
<keyword evidence="2 6" id="KW-0378">Hydrolase</keyword>
<feature type="compositionally biased region" description="Acidic residues" evidence="5">
    <location>
        <begin position="54"/>
        <end position="64"/>
    </location>
</feature>
<dbReference type="Proteomes" id="UP000807306">
    <property type="component" value="Unassembled WGS sequence"/>
</dbReference>
<evidence type="ECO:0000313" key="7">
    <source>
        <dbReference type="Proteomes" id="UP000807306"/>
    </source>
</evidence>
<dbReference type="EMBL" id="MU157824">
    <property type="protein sequence ID" value="KAF9535555.1"/>
    <property type="molecule type" value="Genomic_DNA"/>
</dbReference>
<proteinExistence type="inferred from homology"/>
<dbReference type="InterPro" id="IPR023476">
    <property type="entry name" value="Pep_tRNA_hydro_II_dom_sf"/>
</dbReference>
<feature type="compositionally biased region" description="Basic and acidic residues" evidence="5">
    <location>
        <begin position="41"/>
        <end position="53"/>
    </location>
</feature>
<evidence type="ECO:0000256" key="1">
    <source>
        <dbReference type="ARBA" id="ARBA00013260"/>
    </source>
</evidence>
<dbReference type="EC" id="3.1.1.29" evidence="1"/>
<dbReference type="PANTHER" id="PTHR12649">
    <property type="entry name" value="PEPTIDYL-TRNA HYDROLASE 2"/>
    <property type="match status" value="1"/>
</dbReference>
<dbReference type="GO" id="GO:0005829">
    <property type="term" value="C:cytosol"/>
    <property type="evidence" value="ECO:0007669"/>
    <property type="project" value="TreeGrafter"/>
</dbReference>
<keyword evidence="7" id="KW-1185">Reference proteome</keyword>
<protein>
    <recommendedName>
        <fullName evidence="1">peptidyl-tRNA hydrolase</fullName>
        <ecNumber evidence="1">3.1.1.29</ecNumber>
    </recommendedName>
</protein>
<gene>
    <name evidence="6" type="ORF">CPB83DRAFT_830537</name>
</gene>
<name>A0A9P6EV38_9AGAR</name>
<accession>A0A9P6EV38</accession>
<evidence type="ECO:0000256" key="5">
    <source>
        <dbReference type="SAM" id="MobiDB-lite"/>
    </source>
</evidence>
<evidence type="ECO:0000256" key="2">
    <source>
        <dbReference type="ARBA" id="ARBA00022801"/>
    </source>
</evidence>